<feature type="domain" description="Sas10 C-terminal" evidence="3">
    <location>
        <begin position="719"/>
        <end position="789"/>
    </location>
</feature>
<keyword evidence="5" id="KW-1185">Reference proteome</keyword>
<feature type="region of interest" description="Disordered" evidence="2">
    <location>
        <begin position="600"/>
        <end position="619"/>
    </location>
</feature>
<protein>
    <submittedName>
        <fullName evidence="4">Regulator of chromatin silencing</fullName>
    </submittedName>
</protein>
<comment type="caution">
    <text evidence="4">The sequence shown here is derived from an EMBL/GenBank/DDBJ whole genome shotgun (WGS) entry which is preliminary data.</text>
</comment>
<dbReference type="InterPro" id="IPR007146">
    <property type="entry name" value="Sas10/Utp3/C1D"/>
</dbReference>
<evidence type="ECO:0000259" key="3">
    <source>
        <dbReference type="Pfam" id="PF09368"/>
    </source>
</evidence>
<dbReference type="GO" id="GO:0000462">
    <property type="term" value="P:maturation of SSU-rRNA from tricistronic rRNA transcript (SSU-rRNA, 5.8S rRNA, LSU-rRNA)"/>
    <property type="evidence" value="ECO:0007669"/>
    <property type="project" value="TreeGrafter"/>
</dbReference>
<sequence length="795" mass="90309">MKFCVTSPNKWCYCFKPTHTNSILHTINTITVSNWTMWQHDRGRHGSATKGNFISLARGDESQESSDPDEENVFDLDVDTDSNSGKDLYGGTEREKEAMDEEEEDDDEEEEEGEEEEEEEEEEEGGSGDEDRDDQEAELQDVRRWGKHKNQYYSADAVDLEIGQDFEEAEEEEVAAREVEQARYDEVEENDYLDGWNTDKNILVQKNKFMRPEIGMHSITKPNTQSITSGLSSWQESMMDQTEMEMAQLEQGLLTTSTAGKLRMLSTSSPELLTLLEDFKDKLSELQDRVEPLAEMARDGACAVRLNEEGVAYLEVKQQLLLNYCLNLTYYLLLKAEGRAVKDHPVIAQLVELRVALEKMRPLDAKLKYHLDRLTKVASVDGSSRIHDDPLSFRPNPDLLVGKRGQDRVEDGNGKDLDNTEGNGHREVLYRPPRLAAVPYGEKTGADGGRESKNEALARKRLEKLRRSELLQTLTEQYRDKPELVAEHKSLENSVQQRADYAEEERRIFEEERFTRLVTSRRDKKARRLANEQATRLETIADIGDFHELHASLNAFQNGAQSKASYSASNSNDREVKQMRQLRDKKDMNALQKAVNSIAQKEQMTKRQRNNDLHGDIDLPHRNECVRRVRRATASIDEERGDMINSAKIPTNARQKAIQVHHGDADEQVTASCLPPEHPLYKTVATSKSKRKAEKAALYAVEPQYGAVEDGLTVGAMGEGGKRGINHQMLKNRGLTAYKSKLNRNPRVKKREAYRKAVIKRKGQVRDVRESEAAHYGGEATGINAKVIRVRGKGT</sequence>
<feature type="compositionally biased region" description="Acidic residues" evidence="2">
    <location>
        <begin position="98"/>
        <end position="137"/>
    </location>
</feature>
<dbReference type="Pfam" id="PF04000">
    <property type="entry name" value="Sas10_Utp3"/>
    <property type="match status" value="1"/>
</dbReference>
<evidence type="ECO:0000313" key="4">
    <source>
        <dbReference type="EMBL" id="EWM30301.1"/>
    </source>
</evidence>
<dbReference type="OrthoDB" id="1924577at2759"/>
<organism evidence="4 5">
    <name type="scientific">Nannochloropsis gaditana</name>
    <dbReference type="NCBI Taxonomy" id="72520"/>
    <lineage>
        <taxon>Eukaryota</taxon>
        <taxon>Sar</taxon>
        <taxon>Stramenopiles</taxon>
        <taxon>Ochrophyta</taxon>
        <taxon>Eustigmatophyceae</taxon>
        <taxon>Eustigmatales</taxon>
        <taxon>Monodopsidaceae</taxon>
        <taxon>Nannochloropsis</taxon>
    </lineage>
</organism>
<feature type="compositionally biased region" description="Basic and acidic residues" evidence="2">
    <location>
        <begin position="404"/>
        <end position="426"/>
    </location>
</feature>
<proteinExistence type="predicted"/>
<name>W7UBZ7_9STRA</name>
<feature type="compositionally biased region" description="Basic and acidic residues" evidence="2">
    <location>
        <begin position="603"/>
        <end position="619"/>
    </location>
</feature>
<dbReference type="EMBL" id="AZIL01000038">
    <property type="protein sequence ID" value="EWM30301.1"/>
    <property type="molecule type" value="Genomic_DNA"/>
</dbReference>
<feature type="region of interest" description="Disordered" evidence="2">
    <location>
        <begin position="59"/>
        <end position="137"/>
    </location>
</feature>
<reference evidence="4 5" key="1">
    <citation type="journal article" date="2014" name="Mol. Plant">
        <title>Chromosome Scale Genome Assembly and Transcriptome Profiling of Nannochloropsis gaditana in Nitrogen Depletion.</title>
        <authorList>
            <person name="Corteggiani Carpinelli E."/>
            <person name="Telatin A."/>
            <person name="Vitulo N."/>
            <person name="Forcato C."/>
            <person name="D'Angelo M."/>
            <person name="Schiavon R."/>
            <person name="Vezzi A."/>
            <person name="Giacometti G.M."/>
            <person name="Morosinotto T."/>
            <person name="Valle G."/>
        </authorList>
    </citation>
    <scope>NUCLEOTIDE SEQUENCE [LARGE SCALE GENOMIC DNA]</scope>
    <source>
        <strain evidence="4 5">B-31</strain>
    </source>
</reference>
<feature type="compositionally biased region" description="Acidic residues" evidence="2">
    <location>
        <begin position="62"/>
        <end position="80"/>
    </location>
</feature>
<dbReference type="Proteomes" id="UP000019335">
    <property type="component" value="Chromosome 1"/>
</dbReference>
<dbReference type="PANTHER" id="PTHR13237">
    <property type="entry name" value="SOMETHING ABOUT SILENCING PROTEIN 10-RELATED"/>
    <property type="match status" value="1"/>
</dbReference>
<dbReference type="GO" id="GO:0032040">
    <property type="term" value="C:small-subunit processome"/>
    <property type="evidence" value="ECO:0007669"/>
    <property type="project" value="TreeGrafter"/>
</dbReference>
<feature type="region of interest" description="Disordered" evidence="2">
    <location>
        <begin position="388"/>
        <end position="426"/>
    </location>
</feature>
<dbReference type="Pfam" id="PF09368">
    <property type="entry name" value="Sas10"/>
    <property type="match status" value="1"/>
</dbReference>
<dbReference type="AlphaFoldDB" id="W7UBZ7"/>
<gene>
    <name evidence="4" type="ORF">Naga_100003g135</name>
</gene>
<evidence type="ECO:0000313" key="5">
    <source>
        <dbReference type="Proteomes" id="UP000019335"/>
    </source>
</evidence>
<accession>W7UBZ7</accession>
<evidence type="ECO:0000256" key="1">
    <source>
        <dbReference type="ARBA" id="ARBA00022553"/>
    </source>
</evidence>
<evidence type="ECO:0000256" key="2">
    <source>
        <dbReference type="SAM" id="MobiDB-lite"/>
    </source>
</evidence>
<dbReference type="InterPro" id="IPR018972">
    <property type="entry name" value="Sas10_C_dom"/>
</dbReference>
<dbReference type="PANTHER" id="PTHR13237:SF9">
    <property type="entry name" value="NEUROGUIDIN"/>
    <property type="match status" value="1"/>
</dbReference>
<keyword evidence="1" id="KW-0597">Phosphoprotein</keyword>